<dbReference type="GO" id="GO:0051536">
    <property type="term" value="F:iron-sulfur cluster binding"/>
    <property type="evidence" value="ECO:0007669"/>
    <property type="project" value="InterPro"/>
</dbReference>
<organism evidence="2 3">
    <name type="scientific">Undibacterium jejuense</name>
    <dbReference type="NCBI Taxonomy" id="1344949"/>
    <lineage>
        <taxon>Bacteria</taxon>
        <taxon>Pseudomonadati</taxon>
        <taxon>Pseudomonadota</taxon>
        <taxon>Betaproteobacteria</taxon>
        <taxon>Burkholderiales</taxon>
        <taxon>Oxalobacteraceae</taxon>
        <taxon>Undibacterium</taxon>
    </lineage>
</organism>
<sequence>MRKKNSPAAQAIQVCLDGEWLPAKNNMTVAAWMLTQAKLSTRISCSGTPRFAVCGMGVCQECRISVNGHPQQLACQTWCEAGMVLDTGGVA</sequence>
<evidence type="ECO:0000313" key="3">
    <source>
        <dbReference type="Proteomes" id="UP000634011"/>
    </source>
</evidence>
<protein>
    <submittedName>
        <fullName evidence="2">(2Fe-2S)-binding protein</fullName>
    </submittedName>
</protein>
<reference evidence="2" key="1">
    <citation type="submission" date="2020-08" db="EMBL/GenBank/DDBJ databases">
        <title>Novel species isolated from subtropical streams in China.</title>
        <authorList>
            <person name="Lu H."/>
        </authorList>
    </citation>
    <scope>NUCLEOTIDE SEQUENCE</scope>
    <source>
        <strain evidence="2">KACC 12607</strain>
    </source>
</reference>
<gene>
    <name evidence="2" type="ORF">H8K32_16270</name>
</gene>
<comment type="caution">
    <text evidence="2">The sequence shown here is derived from an EMBL/GenBank/DDBJ whole genome shotgun (WGS) entry which is preliminary data.</text>
</comment>
<dbReference type="RefSeq" id="WP_186913606.1">
    <property type="nucleotide sequence ID" value="NZ_JACOFV010000016.1"/>
</dbReference>
<name>A0A923HH67_9BURK</name>
<accession>A0A923HH67</accession>
<keyword evidence="1" id="KW-0560">Oxidoreductase</keyword>
<dbReference type="InterPro" id="IPR036010">
    <property type="entry name" value="2Fe-2S_ferredoxin-like_sf"/>
</dbReference>
<evidence type="ECO:0000256" key="1">
    <source>
        <dbReference type="ARBA" id="ARBA00023002"/>
    </source>
</evidence>
<evidence type="ECO:0000313" key="2">
    <source>
        <dbReference type="EMBL" id="MBC3863664.1"/>
    </source>
</evidence>
<dbReference type="Proteomes" id="UP000634011">
    <property type="component" value="Unassembled WGS sequence"/>
</dbReference>
<keyword evidence="3" id="KW-1185">Reference proteome</keyword>
<dbReference type="EMBL" id="JACOFV010000016">
    <property type="protein sequence ID" value="MBC3863664.1"/>
    <property type="molecule type" value="Genomic_DNA"/>
</dbReference>
<dbReference type="SUPFAM" id="SSF54292">
    <property type="entry name" value="2Fe-2S ferredoxin-like"/>
    <property type="match status" value="1"/>
</dbReference>
<dbReference type="InterPro" id="IPR042204">
    <property type="entry name" value="2Fe-2S-bd_N"/>
</dbReference>
<dbReference type="AlphaFoldDB" id="A0A923HH67"/>
<proteinExistence type="predicted"/>
<dbReference type="GO" id="GO:0016491">
    <property type="term" value="F:oxidoreductase activity"/>
    <property type="evidence" value="ECO:0007669"/>
    <property type="project" value="UniProtKB-KW"/>
</dbReference>
<dbReference type="Gene3D" id="3.10.20.440">
    <property type="entry name" value="2Fe-2S iron-sulphur cluster binding domain, sarcosine oxidase, alpha subunit, N-terminal domain"/>
    <property type="match status" value="1"/>
</dbReference>
<dbReference type="Pfam" id="PF13510">
    <property type="entry name" value="Fer2_4"/>
    <property type="match status" value="1"/>
</dbReference>